<proteinExistence type="predicted"/>
<evidence type="ECO:0000259" key="3">
    <source>
        <dbReference type="Pfam" id="PF24097"/>
    </source>
</evidence>
<evidence type="ECO:0000259" key="2">
    <source>
        <dbReference type="Pfam" id="PF23664"/>
    </source>
</evidence>
<feature type="compositionally biased region" description="Pro residues" evidence="1">
    <location>
        <begin position="72"/>
        <end position="85"/>
    </location>
</feature>
<dbReference type="InterPro" id="IPR056543">
    <property type="entry name" value="Ig-like_POM152_9th"/>
</dbReference>
<dbReference type="InterPro" id="IPR056544">
    <property type="entry name" value="Ig_POM152"/>
</dbReference>
<dbReference type="InterPro" id="IPR056541">
    <property type="entry name" value="Ig-like_POM152"/>
</dbReference>
<feature type="domain" description="Nucleoporin POM152 Ig-like" evidence="4">
    <location>
        <begin position="785"/>
        <end position="871"/>
    </location>
</feature>
<dbReference type="Pfam" id="PF24519">
    <property type="entry name" value="Ig-like_Pom152_1"/>
    <property type="match status" value="1"/>
</dbReference>
<feature type="domain" description="Nucleoporin POM152 Ig-like" evidence="4">
    <location>
        <begin position="1209"/>
        <end position="1280"/>
    </location>
</feature>
<dbReference type="Pfam" id="PF24312">
    <property type="entry name" value="Ig-like_POM152"/>
    <property type="match status" value="3"/>
</dbReference>
<feature type="domain" description="Nucleoporin POM152 immunoglobulin-like" evidence="2">
    <location>
        <begin position="905"/>
        <end position="1005"/>
    </location>
</feature>
<feature type="region of interest" description="Disordered" evidence="1">
    <location>
        <begin position="1"/>
        <end position="85"/>
    </location>
</feature>
<dbReference type="STRING" id="1160509.A0A3N4HIU7"/>
<dbReference type="OrthoDB" id="5529162at2759"/>
<feature type="domain" description="Nucleoporin POM152 immunoglobulin-like" evidence="2">
    <location>
        <begin position="584"/>
        <end position="686"/>
    </location>
</feature>
<dbReference type="GO" id="GO:0070762">
    <property type="term" value="C:nuclear pore transmembrane ring"/>
    <property type="evidence" value="ECO:0007669"/>
    <property type="project" value="TreeGrafter"/>
</dbReference>
<feature type="domain" description="Nucleoporin POM152 ninth Ig-like" evidence="6">
    <location>
        <begin position="1114"/>
        <end position="1191"/>
    </location>
</feature>
<protein>
    <recommendedName>
        <fullName evidence="9">Nucleoporin Pom152</fullName>
    </recommendedName>
</protein>
<dbReference type="Pfam" id="PF23664">
    <property type="entry name" value="Ig_Pom152"/>
    <property type="match status" value="2"/>
</dbReference>
<evidence type="ECO:0000313" key="7">
    <source>
        <dbReference type="EMBL" id="RPA72856.1"/>
    </source>
</evidence>
<name>A0A3N4HIU7_ASCIM</name>
<dbReference type="PANTHER" id="PTHR28206:SF1">
    <property type="entry name" value="NUCLEOPORIN POM152"/>
    <property type="match status" value="1"/>
</dbReference>
<evidence type="ECO:0000313" key="8">
    <source>
        <dbReference type="Proteomes" id="UP000275078"/>
    </source>
</evidence>
<evidence type="ECO:0000256" key="1">
    <source>
        <dbReference type="SAM" id="MobiDB-lite"/>
    </source>
</evidence>
<dbReference type="Pfam" id="PF24527">
    <property type="entry name" value="Ig-like_Pom152_9"/>
    <property type="match status" value="1"/>
</dbReference>
<reference evidence="7 8" key="1">
    <citation type="journal article" date="2018" name="Nat. Ecol. Evol.">
        <title>Pezizomycetes genomes reveal the molecular basis of ectomycorrhizal truffle lifestyle.</title>
        <authorList>
            <person name="Murat C."/>
            <person name="Payen T."/>
            <person name="Noel B."/>
            <person name="Kuo A."/>
            <person name="Morin E."/>
            <person name="Chen J."/>
            <person name="Kohler A."/>
            <person name="Krizsan K."/>
            <person name="Balestrini R."/>
            <person name="Da Silva C."/>
            <person name="Montanini B."/>
            <person name="Hainaut M."/>
            <person name="Levati E."/>
            <person name="Barry K.W."/>
            <person name="Belfiori B."/>
            <person name="Cichocki N."/>
            <person name="Clum A."/>
            <person name="Dockter R.B."/>
            <person name="Fauchery L."/>
            <person name="Guy J."/>
            <person name="Iotti M."/>
            <person name="Le Tacon F."/>
            <person name="Lindquist E.A."/>
            <person name="Lipzen A."/>
            <person name="Malagnac F."/>
            <person name="Mello A."/>
            <person name="Molinier V."/>
            <person name="Miyauchi S."/>
            <person name="Poulain J."/>
            <person name="Riccioni C."/>
            <person name="Rubini A."/>
            <person name="Sitrit Y."/>
            <person name="Splivallo R."/>
            <person name="Traeger S."/>
            <person name="Wang M."/>
            <person name="Zifcakova L."/>
            <person name="Wipf D."/>
            <person name="Zambonelli A."/>
            <person name="Paolocci F."/>
            <person name="Nowrousian M."/>
            <person name="Ottonello S."/>
            <person name="Baldrian P."/>
            <person name="Spatafora J.W."/>
            <person name="Henrissat B."/>
            <person name="Nagy L.G."/>
            <person name="Aury J.M."/>
            <person name="Wincker P."/>
            <person name="Grigoriev I.V."/>
            <person name="Bonfante P."/>
            <person name="Martin F.M."/>
        </authorList>
    </citation>
    <scope>NUCLEOTIDE SEQUENCE [LARGE SCALE GENOMIC DNA]</scope>
    <source>
        <strain evidence="7 8">RN42</strain>
    </source>
</reference>
<feature type="domain" description="Nucleoporin POM152 Ig-like" evidence="4">
    <location>
        <begin position="486"/>
        <end position="579"/>
    </location>
</feature>
<evidence type="ECO:0008006" key="9">
    <source>
        <dbReference type="Google" id="ProtNLM"/>
    </source>
</evidence>
<organism evidence="7 8">
    <name type="scientific">Ascobolus immersus RN42</name>
    <dbReference type="NCBI Taxonomy" id="1160509"/>
    <lineage>
        <taxon>Eukaryota</taxon>
        <taxon>Fungi</taxon>
        <taxon>Dikarya</taxon>
        <taxon>Ascomycota</taxon>
        <taxon>Pezizomycotina</taxon>
        <taxon>Pezizomycetes</taxon>
        <taxon>Pezizales</taxon>
        <taxon>Ascobolaceae</taxon>
        <taxon>Ascobolus</taxon>
    </lineage>
</organism>
<keyword evidence="8" id="KW-1185">Reference proteome</keyword>
<accession>A0A3N4HIU7</accession>
<sequence>MAQPPGTPRINVGSFPETPAAPQPPARRRIPFSFRTTDRPHPLSRVSKPGESPSNDLSSAPDIKSEVKPVPTAHPPPPLRRPPVIPTDVLDGPTQRFYAAIFFMALQAWKFYDATSLYKVNGSDSIAELWFAMKWISLDGVFLWFLPELRIPWLDYSQTTTLLQIVFFTIFNMGLAFKISVPVTAAVAGFFKVLRERELAINERSVKWHEIINNSSHIQGKYTVHILPEGAAKMNPDGGCYCIDNLTPLINIPIRINGTTPLNMQIARTDLETNKVQVMEVSNKETKKLFKASRKADDSEVRFMTLTVKEPGLYQLRRMKDISTLDVRIYRSEALVVNCPKASVKTLTSGNDRCVGDLSDFAISVEGLAPLKVKYGRTVQQPNAAKGKATVYSVQSIQPENFESPFLGNVDPYAVTPDGTRDVSWAKSQYVSIPLNESLSAHGTWHYSVDEVEDACGNVINYDKLREEEKIARQAGLGHEFNVHTRPKLKFDGCDPQNAMDLARGKSGILPLRFLAGVNEPPYTLRYEHTPNDSNEPKLKTIQMKSRTDPVLIREPGLYHIKSISSNFCQGEIIEPASCLVITPPQPSLSITTDEIKDKCTKSSIGLTIDLTLVGTPPFNLKYRVIKDKQVIHKPPIKIDRTRHQLRFTPEEAGHYVYEFYELNDKVYDGVSLNPKEYRAEQTVKPPAGAAFVNPVTKKPCIDEAVDFEVRMIGSGPWRLTYDLIYSGKRTKFVDENIVEPIHIIKTPVLTKGGRYSLALATVEDVNGCKTFLESEVQIDVRFARPRARFAPIDGRMEVKALEGKVTKLPLRMSGEGPWTVHVRTHYADGRQKDSEYTVQDENSSLTVNDAAKFELLDVRDAYCPGMIDESGKSFEVGWIGRPRLRLQESPALGKEGDIFVRREVCEGDEDSVELSFLGKAPFKYSYEHTFINEASYSKKGAKAGPSEIENSGDINAALSMSTIRMDTKKAGYHSYKFNKISDSLYHDPREATIKKPIVLAQRVNPLPSTELGEVQKVYKYCLDGTTGDDVIPIHLNGVPPFAITINIKHFSTGKSEQIEHKNIETNVFHFTLPRRVLTLGQHAVSVLSVQDGKGCVRKTRDAPHVLVAVADMPSITPHENQMDYCVGDRIAYSLQGVPPFFVEYEFEGVTRRAQTNALFVRVAERPGNFTITSLKDSASDCKVNLSLTKIVHEVPSVRVSGGNNVVEGIHEGDQAEIVFDLFGTPPFTFTYTRSEIQRKGQKPKVVEMHSQTTADKRFSMFASQEGTYEVTSVEDRYCSYPKVGAGNR</sequence>
<dbReference type="Proteomes" id="UP000275078">
    <property type="component" value="Unassembled WGS sequence"/>
</dbReference>
<dbReference type="Pfam" id="PF24097">
    <property type="entry name" value="TMD_POM152"/>
    <property type="match status" value="1"/>
</dbReference>
<dbReference type="EMBL" id="ML119843">
    <property type="protein sequence ID" value="RPA72856.1"/>
    <property type="molecule type" value="Genomic_DNA"/>
</dbReference>
<dbReference type="GO" id="GO:0006606">
    <property type="term" value="P:protein import into nucleus"/>
    <property type="evidence" value="ECO:0007669"/>
    <property type="project" value="TreeGrafter"/>
</dbReference>
<gene>
    <name evidence="7" type="ORF">BJ508DRAFT_419263</name>
</gene>
<dbReference type="InterPro" id="IPR056540">
    <property type="entry name" value="TMD_POM152"/>
</dbReference>
<dbReference type="GO" id="GO:0017056">
    <property type="term" value="F:structural constituent of nuclear pore"/>
    <property type="evidence" value="ECO:0007669"/>
    <property type="project" value="InterPro"/>
</dbReference>
<dbReference type="GO" id="GO:0006999">
    <property type="term" value="P:nuclear pore organization"/>
    <property type="evidence" value="ECO:0007669"/>
    <property type="project" value="TreeGrafter"/>
</dbReference>
<evidence type="ECO:0000259" key="4">
    <source>
        <dbReference type="Pfam" id="PF24312"/>
    </source>
</evidence>
<dbReference type="InterPro" id="IPR037701">
    <property type="entry name" value="Pom152"/>
</dbReference>
<evidence type="ECO:0000259" key="6">
    <source>
        <dbReference type="Pfam" id="PF24527"/>
    </source>
</evidence>
<dbReference type="InterPro" id="IPR056542">
    <property type="entry name" value="Ig-like_POM152_1st"/>
</dbReference>
<dbReference type="PANTHER" id="PTHR28206">
    <property type="entry name" value="NUCLEOPORIN POM152"/>
    <property type="match status" value="1"/>
</dbReference>
<evidence type="ECO:0000259" key="5">
    <source>
        <dbReference type="Pfam" id="PF24519"/>
    </source>
</evidence>
<feature type="domain" description="Nucleoporin POM152 N-terminal transmembrane" evidence="3">
    <location>
        <begin position="91"/>
        <end position="180"/>
    </location>
</feature>
<feature type="domain" description="Nucleoporin POM152 first Ig-like" evidence="5">
    <location>
        <begin position="232"/>
        <end position="336"/>
    </location>
</feature>